<dbReference type="RefSeq" id="WP_275476290.1">
    <property type="nucleotide sequence ID" value="NZ_CP162940.1"/>
</dbReference>
<gene>
    <name evidence="11 14" type="primary">hprK</name>
    <name evidence="14" type="ORF">KKP3000_003298</name>
</gene>
<dbReference type="HAMAP" id="MF_01249">
    <property type="entry name" value="HPr_kinase"/>
    <property type="match status" value="1"/>
</dbReference>
<evidence type="ECO:0000256" key="3">
    <source>
        <dbReference type="ARBA" id="ARBA00022527"/>
    </source>
</evidence>
<comment type="miscellaneous">
    <text evidence="11">Both phosphorylation and phosphorolysis are carried out by the same active site and suggest a common mechanism for both reactions.</text>
</comment>
<comment type="subunit">
    <text evidence="11">Homohexamer.</text>
</comment>
<evidence type="ECO:0000256" key="9">
    <source>
        <dbReference type="ARBA" id="ARBA00023277"/>
    </source>
</evidence>
<organism evidence="14 15">
    <name type="scientific">Alicyclobacillus fastidiosus</name>
    <dbReference type="NCBI Taxonomy" id="392011"/>
    <lineage>
        <taxon>Bacteria</taxon>
        <taxon>Bacillati</taxon>
        <taxon>Bacillota</taxon>
        <taxon>Bacilli</taxon>
        <taxon>Bacillales</taxon>
        <taxon>Alicyclobacillaceae</taxon>
        <taxon>Alicyclobacillus</taxon>
    </lineage>
</organism>
<evidence type="ECO:0000256" key="4">
    <source>
        <dbReference type="ARBA" id="ARBA00022679"/>
    </source>
</evidence>
<comment type="caution">
    <text evidence="14">The sequence shown here is derived from an EMBL/GenBank/DDBJ whole genome shotgun (WGS) entry which is preliminary data.</text>
</comment>
<keyword evidence="9 11" id="KW-0119">Carbohydrate metabolism</keyword>
<name>A0ABV5ACB8_9BACL</name>
<evidence type="ECO:0000256" key="5">
    <source>
        <dbReference type="ARBA" id="ARBA00022741"/>
    </source>
</evidence>
<keyword evidence="11" id="KW-0479">Metal-binding</keyword>
<comment type="domain">
    <text evidence="11">The Walker A ATP-binding motif also binds Pi and PPi.</text>
</comment>
<feature type="domain" description="HPr kinase/phosphorylase C-terminal" evidence="13">
    <location>
        <begin position="130"/>
        <end position="300"/>
    </location>
</feature>
<evidence type="ECO:0000259" key="12">
    <source>
        <dbReference type="Pfam" id="PF02603"/>
    </source>
</evidence>
<keyword evidence="11" id="KW-0460">Magnesium</keyword>
<accession>A0ABV5ACB8</accession>
<dbReference type="PANTHER" id="PTHR30305:SF1">
    <property type="entry name" value="HPR KINASE_PHOSPHORYLASE"/>
    <property type="match status" value="1"/>
</dbReference>
<feature type="binding site" evidence="11">
    <location>
        <begin position="153"/>
        <end position="160"/>
    </location>
    <ligand>
        <name>ATP</name>
        <dbReference type="ChEBI" id="CHEBI:30616"/>
    </ligand>
</feature>
<dbReference type="EC" id="2.7.4.-" evidence="11"/>
<keyword evidence="4 11" id="KW-0808">Transferase</keyword>
<comment type="function">
    <text evidence="11">Catalyzes the ATP- as well as the pyrophosphate-dependent phosphorylation of a specific serine residue in HPr, a phosphocarrier protein of the phosphoenolpyruvate-dependent sugar phosphotransferase system (PTS). HprK/P also catalyzes the pyrophosphate-producing, inorganic phosphate-dependent dephosphorylation (phosphorolysis) of seryl-phosphorylated HPr (P-Ser-HPr). The two antagonistic activities of HprK/P are regulated by several intracellular metabolites, which change their concentration in response to the absence or presence of rapidly metabolisable carbon sources (glucose, fructose, etc.) in the growth medium. Therefore, by controlling the phosphorylation state of HPr, HPrK/P is a sensor enzyme that plays a major role in the regulation of carbon metabolism and sugar transport: it mediates carbon catabolite repression (CCR), and regulates PTS-catalyzed carbohydrate uptake and inducer exclusion.</text>
</comment>
<keyword evidence="8 11" id="KW-0511">Multifunctional enzyme</keyword>
<evidence type="ECO:0000256" key="2">
    <source>
        <dbReference type="ARBA" id="ARBA00006883"/>
    </source>
</evidence>
<dbReference type="SUPFAM" id="SSF53795">
    <property type="entry name" value="PEP carboxykinase-like"/>
    <property type="match status" value="1"/>
</dbReference>
<comment type="catalytic activity">
    <reaction evidence="1 11">
        <text>[HPr protein]-L-serine + ATP = [HPr protein]-O-phospho-L-serine + ADP + H(+)</text>
        <dbReference type="Rhea" id="RHEA:46600"/>
        <dbReference type="Rhea" id="RHEA-COMP:11602"/>
        <dbReference type="Rhea" id="RHEA-COMP:11603"/>
        <dbReference type="ChEBI" id="CHEBI:15378"/>
        <dbReference type="ChEBI" id="CHEBI:29999"/>
        <dbReference type="ChEBI" id="CHEBI:30616"/>
        <dbReference type="ChEBI" id="CHEBI:83421"/>
        <dbReference type="ChEBI" id="CHEBI:456216"/>
    </reaction>
</comment>
<feature type="region of interest" description="Important for the catalytic mechanism of dephosphorylation" evidence="11">
    <location>
        <begin position="266"/>
        <end position="271"/>
    </location>
</feature>
<sequence>MGNLTVRHLVDHFRLEVVAGGHGIDRSITSADIHRPGLEFTGYIGYFPNDRVQILGRTEVTYLHSLDVRRRDECIRAVVALEPPCFIVTRGQQDLEFFVKHCDANGTPLLRTDSKSTRFMSLLGNYLERELAEEQTIHGVCMNIFGVGVALCGESGIGKSELALSLIERGHRLVSDDIVRVKRIGPDALVGTHNINNREMLHLRGIGFIDVTRLFGSGAFQDETHLDMEIELIHWDDHVNTNLISLGSEDVHVEYLGVVIPRIDIPVRPGRDIASLVEVACKNWRLKREGYDALQVFQERIWTKS</sequence>
<feature type="active site" evidence="11">
    <location>
        <position position="159"/>
    </location>
</feature>
<comment type="catalytic activity">
    <reaction evidence="10 11">
        <text>[HPr protein]-O-phospho-L-serine + phosphate + H(+) = [HPr protein]-L-serine + diphosphate</text>
        <dbReference type="Rhea" id="RHEA:46604"/>
        <dbReference type="Rhea" id="RHEA-COMP:11602"/>
        <dbReference type="Rhea" id="RHEA-COMP:11603"/>
        <dbReference type="ChEBI" id="CHEBI:15378"/>
        <dbReference type="ChEBI" id="CHEBI:29999"/>
        <dbReference type="ChEBI" id="CHEBI:33019"/>
        <dbReference type="ChEBI" id="CHEBI:43474"/>
        <dbReference type="ChEBI" id="CHEBI:83421"/>
    </reaction>
</comment>
<keyword evidence="3 11" id="KW-0723">Serine/threonine-protein kinase</keyword>
<dbReference type="GO" id="GO:0016301">
    <property type="term" value="F:kinase activity"/>
    <property type="evidence" value="ECO:0007669"/>
    <property type="project" value="UniProtKB-KW"/>
</dbReference>
<evidence type="ECO:0000259" key="13">
    <source>
        <dbReference type="Pfam" id="PF07475"/>
    </source>
</evidence>
<dbReference type="Pfam" id="PF02603">
    <property type="entry name" value="Hpr_kinase_N"/>
    <property type="match status" value="1"/>
</dbReference>
<dbReference type="CDD" id="cd01918">
    <property type="entry name" value="HprK_C"/>
    <property type="match status" value="1"/>
</dbReference>
<dbReference type="NCBIfam" id="TIGR00679">
    <property type="entry name" value="hpr-ser"/>
    <property type="match status" value="1"/>
</dbReference>
<dbReference type="EC" id="2.7.11.-" evidence="11"/>
<dbReference type="SUPFAM" id="SSF75138">
    <property type="entry name" value="HprK N-terminal domain-like"/>
    <property type="match status" value="1"/>
</dbReference>
<dbReference type="InterPro" id="IPR003755">
    <property type="entry name" value="HPr(Ser)_kin/Pase"/>
</dbReference>
<protein>
    <recommendedName>
        <fullName evidence="11">HPr kinase/phosphorylase</fullName>
        <shortName evidence="11">HPrK/P</shortName>
        <ecNumber evidence="11">2.7.11.-</ecNumber>
        <ecNumber evidence="11">2.7.4.-</ecNumber>
    </recommendedName>
    <alternativeName>
        <fullName evidence="11">HPr(Ser) kinase/phosphorylase</fullName>
    </alternativeName>
</protein>
<dbReference type="InterPro" id="IPR027417">
    <property type="entry name" value="P-loop_NTPase"/>
</dbReference>
<evidence type="ECO:0000256" key="1">
    <source>
        <dbReference type="ARBA" id="ARBA00001120"/>
    </source>
</evidence>
<feature type="domain" description="HPr(Ser) kinase/phosphorylase N-terminal" evidence="12">
    <location>
        <begin position="5"/>
        <end position="127"/>
    </location>
</feature>
<comment type="similarity">
    <text evidence="2 11">Belongs to the HPrK/P family.</text>
</comment>
<dbReference type="Proteomes" id="UP001579974">
    <property type="component" value="Unassembled WGS sequence"/>
</dbReference>
<keyword evidence="5 11" id="KW-0547">Nucleotide-binding</keyword>
<feature type="active site" description="Proton acceptor; for phosphorylation activity. Proton donor; for dephosphorylation activity" evidence="11">
    <location>
        <position position="177"/>
    </location>
</feature>
<comment type="cofactor">
    <cofactor evidence="11">
        <name>Mg(2+)</name>
        <dbReference type="ChEBI" id="CHEBI:18420"/>
    </cofactor>
</comment>
<evidence type="ECO:0000256" key="6">
    <source>
        <dbReference type="ARBA" id="ARBA00022777"/>
    </source>
</evidence>
<dbReference type="InterPro" id="IPR011126">
    <property type="entry name" value="Hpr_kin/Pase_Hpr_N"/>
</dbReference>
<feature type="active site" evidence="11">
    <location>
        <position position="138"/>
    </location>
</feature>
<dbReference type="InterPro" id="IPR011104">
    <property type="entry name" value="Hpr_kin/Pase_C"/>
</dbReference>
<dbReference type="EMBL" id="JBDXSU010000004">
    <property type="protein sequence ID" value="MFB5189907.1"/>
    <property type="molecule type" value="Genomic_DNA"/>
</dbReference>
<dbReference type="PANTHER" id="PTHR30305">
    <property type="entry name" value="PROTEIN YJDM-RELATED"/>
    <property type="match status" value="1"/>
</dbReference>
<dbReference type="Pfam" id="PF07475">
    <property type="entry name" value="Hpr_kinase_C"/>
    <property type="match status" value="1"/>
</dbReference>
<keyword evidence="6 11" id="KW-0418">Kinase</keyword>
<evidence type="ECO:0000256" key="10">
    <source>
        <dbReference type="ARBA" id="ARBA00047657"/>
    </source>
</evidence>
<reference evidence="14 15" key="1">
    <citation type="journal article" date="2024" name="Int. J. Mol. Sci.">
        <title>Exploration of Alicyclobacillus spp. Genome in Search of Antibiotic Resistance.</title>
        <authorList>
            <person name="Bucka-Kolendo J."/>
            <person name="Kiousi D.E."/>
            <person name="Dekowska A."/>
            <person name="Mikolajczuk-Szczyrba A."/>
            <person name="Karadedos D.M."/>
            <person name="Michael P."/>
            <person name="Galanis A."/>
            <person name="Sokolowska B."/>
        </authorList>
    </citation>
    <scope>NUCLEOTIDE SEQUENCE [LARGE SCALE GENOMIC DNA]</scope>
    <source>
        <strain evidence="14 15">KKP 3000</strain>
    </source>
</reference>
<keyword evidence="7 11" id="KW-0067">ATP-binding</keyword>
<feature type="region of interest" description="Important for the catalytic mechanism of both phosphorylation and dephosphorylation" evidence="11">
    <location>
        <begin position="201"/>
        <end position="210"/>
    </location>
</feature>
<dbReference type="InterPro" id="IPR028979">
    <property type="entry name" value="Ser_kin/Pase_Hpr-like_N_sf"/>
</dbReference>
<evidence type="ECO:0000256" key="7">
    <source>
        <dbReference type="ARBA" id="ARBA00022840"/>
    </source>
</evidence>
<dbReference type="Gene3D" id="3.40.50.300">
    <property type="entry name" value="P-loop containing nucleotide triphosphate hydrolases"/>
    <property type="match status" value="1"/>
</dbReference>
<evidence type="ECO:0000256" key="11">
    <source>
        <dbReference type="HAMAP-Rule" id="MF_01249"/>
    </source>
</evidence>
<comment type="caution">
    <text evidence="11">Lacks conserved residue(s) required for the propagation of feature annotation.</text>
</comment>
<proteinExistence type="inferred from homology"/>
<dbReference type="Gene3D" id="3.40.1390.20">
    <property type="entry name" value="HprK N-terminal domain-like"/>
    <property type="match status" value="1"/>
</dbReference>
<keyword evidence="15" id="KW-1185">Reference proteome</keyword>
<evidence type="ECO:0000313" key="14">
    <source>
        <dbReference type="EMBL" id="MFB5189907.1"/>
    </source>
</evidence>
<feature type="binding site" evidence="11">
    <location>
        <position position="160"/>
    </location>
    <ligand>
        <name>Mg(2+)</name>
        <dbReference type="ChEBI" id="CHEBI:18420"/>
    </ligand>
</feature>
<evidence type="ECO:0000313" key="15">
    <source>
        <dbReference type="Proteomes" id="UP001579974"/>
    </source>
</evidence>
<evidence type="ECO:0000256" key="8">
    <source>
        <dbReference type="ARBA" id="ARBA00023268"/>
    </source>
</evidence>